<dbReference type="InterPro" id="IPR013785">
    <property type="entry name" value="Aldolase_TIM"/>
</dbReference>
<dbReference type="GO" id="GO:0006094">
    <property type="term" value="P:gluconeogenesis"/>
    <property type="evidence" value="ECO:0007669"/>
    <property type="project" value="UniProtKB-UniPathway"/>
</dbReference>
<accession>A0A318MS33</accession>
<dbReference type="RefSeq" id="WP_110412605.1">
    <property type="nucleotide sequence ID" value="NZ_QGLK01000001.1"/>
</dbReference>
<dbReference type="OrthoDB" id="9809429at2"/>
<dbReference type="GO" id="GO:0019563">
    <property type="term" value="P:glycerol catabolic process"/>
    <property type="evidence" value="ECO:0007669"/>
    <property type="project" value="TreeGrafter"/>
</dbReference>
<evidence type="ECO:0000256" key="2">
    <source>
        <dbReference type="RuleBase" id="RU363013"/>
    </source>
</evidence>
<reference evidence="3 4" key="1">
    <citation type="submission" date="2018-05" db="EMBL/GenBank/DDBJ databases">
        <title>Reference genomes for bee gut microbiota database.</title>
        <authorList>
            <person name="Ellegaard K.M."/>
        </authorList>
    </citation>
    <scope>NUCLEOTIDE SEQUENCE [LARGE SCALE GENOMIC DNA]</scope>
    <source>
        <strain evidence="3 4">ESL0199</strain>
    </source>
</reference>
<dbReference type="UniPathway" id="UPA00109">
    <property type="reaction ID" value="UER00189"/>
</dbReference>
<dbReference type="GO" id="GO:0046166">
    <property type="term" value="P:glyceraldehyde-3-phosphate biosynthetic process"/>
    <property type="evidence" value="ECO:0007669"/>
    <property type="project" value="TreeGrafter"/>
</dbReference>
<dbReference type="Proteomes" id="UP000248128">
    <property type="component" value="Unassembled WGS sequence"/>
</dbReference>
<evidence type="ECO:0000313" key="3">
    <source>
        <dbReference type="EMBL" id="PXY89727.1"/>
    </source>
</evidence>
<dbReference type="UniPathway" id="UPA00138"/>
<keyword evidence="1 2" id="KW-0413">Isomerase</keyword>
<dbReference type="EC" id="5.3.1.1" evidence="2"/>
<dbReference type="AlphaFoldDB" id="A0A318MS33"/>
<comment type="pathway">
    <text evidence="2">Carbohydrate biosynthesis; gluconeogenesis.</text>
</comment>
<dbReference type="EMBL" id="QGLK01000001">
    <property type="protein sequence ID" value="PXY89727.1"/>
    <property type="molecule type" value="Genomic_DNA"/>
</dbReference>
<protein>
    <recommendedName>
        <fullName evidence="2">Triosephosphate isomerase</fullName>
        <ecNumber evidence="2">5.3.1.1</ecNumber>
    </recommendedName>
</protein>
<evidence type="ECO:0000256" key="1">
    <source>
        <dbReference type="ARBA" id="ARBA00023235"/>
    </source>
</evidence>
<comment type="caution">
    <text evidence="3">The sequence shown here is derived from an EMBL/GenBank/DDBJ whole genome shotgun (WGS) entry which is preliminary data.</text>
</comment>
<comment type="subcellular location">
    <subcellularLocation>
        <location evidence="2">Cytoplasm</location>
    </subcellularLocation>
</comment>
<comment type="pathway">
    <text evidence="2">Carbohydrate degradation; glycolysis; D-glyceraldehyde 3-phosphate from glycerone phosphate: step 1/1.</text>
</comment>
<evidence type="ECO:0000313" key="4">
    <source>
        <dbReference type="Proteomes" id="UP000248128"/>
    </source>
</evidence>
<comment type="catalytic activity">
    <reaction evidence="2">
        <text>D-glyceraldehyde 3-phosphate = dihydroxyacetone phosphate</text>
        <dbReference type="Rhea" id="RHEA:18585"/>
        <dbReference type="ChEBI" id="CHEBI:57642"/>
        <dbReference type="ChEBI" id="CHEBI:59776"/>
        <dbReference type="EC" id="5.3.1.1"/>
    </reaction>
</comment>
<sequence length="246" mass="26808">MAIVALSTKMYFPRKRTLDYCQRLSQLLKPIHDADSVVMAVLPDFLTIASAASLLKQAGVRIGAQDVCPNDRGAYTGEVSGSDLAALGASIVEIGHIERRRYYHEDDALISGKVAAAWRNGLTPLLCVGEPERMTAEKASQVCIEEINNAVDGHQSGPLWVAYEPIWAIGAQHPASTEYVREVCTAISEHFQQYDDNISIIYGGSAGPGLLTELWPTVDGLFLGRFAHESEAFISVVQEARMLETS</sequence>
<proteinExistence type="inferred from homology"/>
<dbReference type="InterPro" id="IPR000652">
    <property type="entry name" value="Triosephosphate_isomerase"/>
</dbReference>
<dbReference type="InterPro" id="IPR035990">
    <property type="entry name" value="TIM_sf"/>
</dbReference>
<dbReference type="GO" id="GO:0005829">
    <property type="term" value="C:cytosol"/>
    <property type="evidence" value="ECO:0007669"/>
    <property type="project" value="TreeGrafter"/>
</dbReference>
<name>A0A318MS33_9BIFI</name>
<dbReference type="GO" id="GO:0006096">
    <property type="term" value="P:glycolytic process"/>
    <property type="evidence" value="ECO:0007669"/>
    <property type="project" value="UniProtKB-UniPathway"/>
</dbReference>
<comment type="similarity">
    <text evidence="2">Belongs to the triosephosphate isomerase family.</text>
</comment>
<dbReference type="PROSITE" id="PS51440">
    <property type="entry name" value="TIM_2"/>
    <property type="match status" value="1"/>
</dbReference>
<dbReference type="PANTHER" id="PTHR21139">
    <property type="entry name" value="TRIOSEPHOSPHATE ISOMERASE"/>
    <property type="match status" value="1"/>
</dbReference>
<dbReference type="GO" id="GO:0004807">
    <property type="term" value="F:triose-phosphate isomerase activity"/>
    <property type="evidence" value="ECO:0007669"/>
    <property type="project" value="UniProtKB-EC"/>
</dbReference>
<organism evidence="3 4">
    <name type="scientific">Bifidobacterium asteroides</name>
    <dbReference type="NCBI Taxonomy" id="1684"/>
    <lineage>
        <taxon>Bacteria</taxon>
        <taxon>Bacillati</taxon>
        <taxon>Actinomycetota</taxon>
        <taxon>Actinomycetes</taxon>
        <taxon>Bifidobacteriales</taxon>
        <taxon>Bifidobacteriaceae</taxon>
        <taxon>Bifidobacterium</taxon>
    </lineage>
</organism>
<dbReference type="SUPFAM" id="SSF51351">
    <property type="entry name" value="Triosephosphate isomerase (TIM)"/>
    <property type="match status" value="1"/>
</dbReference>
<keyword evidence="2" id="KW-0963">Cytoplasm</keyword>
<dbReference type="Gene3D" id="3.20.20.70">
    <property type="entry name" value="Aldolase class I"/>
    <property type="match status" value="1"/>
</dbReference>
<dbReference type="Pfam" id="PF00121">
    <property type="entry name" value="TIM"/>
    <property type="match status" value="1"/>
</dbReference>
<dbReference type="CDD" id="cd00311">
    <property type="entry name" value="TIM"/>
    <property type="match status" value="1"/>
</dbReference>
<keyword evidence="2" id="KW-0324">Glycolysis</keyword>
<gene>
    <name evidence="3" type="ORF">DKK74_02545</name>
</gene>
<comment type="subunit">
    <text evidence="2">Homodimer.</text>
</comment>
<keyword evidence="2" id="KW-0312">Gluconeogenesis</keyword>
<dbReference type="PANTHER" id="PTHR21139:SF2">
    <property type="entry name" value="TRIOSEPHOSPHATE ISOMERASE"/>
    <property type="match status" value="1"/>
</dbReference>